<gene>
    <name evidence="1" type="ORF">AVEN_138294_1</name>
</gene>
<protein>
    <submittedName>
        <fullName evidence="1">Uncharacterized protein</fullName>
    </submittedName>
</protein>
<name>A0A4Y2G374_ARAVE</name>
<organism evidence="1 2">
    <name type="scientific">Araneus ventricosus</name>
    <name type="common">Orbweaver spider</name>
    <name type="synonym">Epeira ventricosa</name>
    <dbReference type="NCBI Taxonomy" id="182803"/>
    <lineage>
        <taxon>Eukaryota</taxon>
        <taxon>Metazoa</taxon>
        <taxon>Ecdysozoa</taxon>
        <taxon>Arthropoda</taxon>
        <taxon>Chelicerata</taxon>
        <taxon>Arachnida</taxon>
        <taxon>Araneae</taxon>
        <taxon>Araneomorphae</taxon>
        <taxon>Entelegynae</taxon>
        <taxon>Araneoidea</taxon>
        <taxon>Araneidae</taxon>
        <taxon>Araneus</taxon>
    </lineage>
</organism>
<accession>A0A4Y2G374</accession>
<dbReference type="AlphaFoldDB" id="A0A4Y2G374"/>
<dbReference type="Proteomes" id="UP000499080">
    <property type="component" value="Unassembled WGS sequence"/>
</dbReference>
<sequence>MNVLFGSFFRKRPVLTKLDKLGVESFSFYATLWIRTQLSSPRFFPNSHFRGFVVAKLAAGSRGHADEIRVKFFSEKSMKTETDNNRSQRKSRYYCVIELELSLVRRHRCRTRGLHKYSEKD</sequence>
<evidence type="ECO:0000313" key="2">
    <source>
        <dbReference type="Proteomes" id="UP000499080"/>
    </source>
</evidence>
<comment type="caution">
    <text evidence="1">The sequence shown here is derived from an EMBL/GenBank/DDBJ whole genome shotgun (WGS) entry which is preliminary data.</text>
</comment>
<reference evidence="1 2" key="1">
    <citation type="journal article" date="2019" name="Sci. Rep.">
        <title>Orb-weaving spider Araneus ventricosus genome elucidates the spidroin gene catalogue.</title>
        <authorList>
            <person name="Kono N."/>
            <person name="Nakamura H."/>
            <person name="Ohtoshi R."/>
            <person name="Moran D.A.P."/>
            <person name="Shinohara A."/>
            <person name="Yoshida Y."/>
            <person name="Fujiwara M."/>
            <person name="Mori M."/>
            <person name="Tomita M."/>
            <person name="Arakawa K."/>
        </authorList>
    </citation>
    <scope>NUCLEOTIDE SEQUENCE [LARGE SCALE GENOMIC DNA]</scope>
</reference>
<evidence type="ECO:0000313" key="1">
    <source>
        <dbReference type="EMBL" id="GBM48160.1"/>
    </source>
</evidence>
<dbReference type="EMBL" id="BGPR01001206">
    <property type="protein sequence ID" value="GBM48160.1"/>
    <property type="molecule type" value="Genomic_DNA"/>
</dbReference>
<proteinExistence type="predicted"/>
<keyword evidence="2" id="KW-1185">Reference proteome</keyword>